<dbReference type="RefSeq" id="WP_395117104.1">
    <property type="nucleotide sequence ID" value="NZ_JBIMSO010000067.1"/>
</dbReference>
<feature type="transmembrane region" description="Helical" evidence="1">
    <location>
        <begin position="124"/>
        <end position="141"/>
    </location>
</feature>
<organism evidence="3 4">
    <name type="scientific">Antrihabitans spumae</name>
    <dbReference type="NCBI Taxonomy" id="3373370"/>
    <lineage>
        <taxon>Bacteria</taxon>
        <taxon>Bacillati</taxon>
        <taxon>Actinomycetota</taxon>
        <taxon>Actinomycetes</taxon>
        <taxon>Mycobacteriales</taxon>
        <taxon>Nocardiaceae</taxon>
        <taxon>Antrihabitans</taxon>
    </lineage>
</organism>
<evidence type="ECO:0000256" key="1">
    <source>
        <dbReference type="SAM" id="Phobius"/>
    </source>
</evidence>
<reference evidence="3 4" key="1">
    <citation type="submission" date="2024-10" db="EMBL/GenBank/DDBJ databases">
        <authorList>
            <person name="Riesco R."/>
        </authorList>
    </citation>
    <scope>NUCLEOTIDE SEQUENCE [LARGE SCALE GENOMIC DNA]</scope>
    <source>
        <strain evidence="3 4">NCIMB 15449</strain>
    </source>
</reference>
<feature type="transmembrane region" description="Helical" evidence="1">
    <location>
        <begin position="279"/>
        <end position="304"/>
    </location>
</feature>
<evidence type="ECO:0000259" key="2">
    <source>
        <dbReference type="Pfam" id="PF04235"/>
    </source>
</evidence>
<evidence type="ECO:0000313" key="4">
    <source>
        <dbReference type="Proteomes" id="UP001609175"/>
    </source>
</evidence>
<evidence type="ECO:0000313" key="3">
    <source>
        <dbReference type="EMBL" id="MFH5210992.1"/>
    </source>
</evidence>
<gene>
    <name evidence="3" type="ORF">ACHIPZ_22685</name>
</gene>
<keyword evidence="1" id="KW-1133">Transmembrane helix</keyword>
<name>A0ABW7JSK5_9NOCA</name>
<proteinExistence type="predicted"/>
<feature type="transmembrane region" description="Helical" evidence="1">
    <location>
        <begin position="101"/>
        <end position="118"/>
    </location>
</feature>
<comment type="caution">
    <text evidence="3">The sequence shown here is derived from an EMBL/GenBank/DDBJ whole genome shotgun (WGS) entry which is preliminary data.</text>
</comment>
<feature type="transmembrane region" description="Helical" evidence="1">
    <location>
        <begin position="208"/>
        <end position="229"/>
    </location>
</feature>
<feature type="transmembrane region" description="Helical" evidence="1">
    <location>
        <begin position="250"/>
        <end position="267"/>
    </location>
</feature>
<protein>
    <submittedName>
        <fullName evidence="3">DUF418 domain-containing protein</fullName>
    </submittedName>
</protein>
<dbReference type="Proteomes" id="UP001609175">
    <property type="component" value="Unassembled WGS sequence"/>
</dbReference>
<sequence length="398" mass="41985">MITSTPASTASSSRLMNVDALRGFALFGILAVNICVFADGYYGSGVANPHFDSWLDHTARFAVTMLFETKFYLLFSFLFGYSFTLQLASAERAGRSFRPRMLRRLGGLFVIGLLHGALLYHGEILSTYAVLGLILLAARRISPRAAIVAAASLIGLAGALWIALGTAAIASGGSADPVAAADNASRMSDAYNGSIGTVAGYHLGELPVAIVAIIGLQGAGALAMFLLGLAAGKVEFFADVDRYRLLLARILRFGLPIGLGGAAIYAYSATMRPGTGWEWLGFGISEVTGPLLTASYVALGLALFRTSIGAAVVRGFAPAGRMALSNYIGQSLVLGIVFTAYGFRLTGDVGPLGTIGIAVVVFCAQLWLSGWWLRSHSYGPAEWVLRAITIAGRPAWRR</sequence>
<dbReference type="InterPro" id="IPR007349">
    <property type="entry name" value="DUF418"/>
</dbReference>
<dbReference type="EMBL" id="JBIMSO010000067">
    <property type="protein sequence ID" value="MFH5210992.1"/>
    <property type="molecule type" value="Genomic_DNA"/>
</dbReference>
<dbReference type="InterPro" id="IPR052529">
    <property type="entry name" value="Bact_Transport_Assoc"/>
</dbReference>
<keyword evidence="1" id="KW-0472">Membrane</keyword>
<feature type="transmembrane region" description="Helical" evidence="1">
    <location>
        <begin position="148"/>
        <end position="170"/>
    </location>
</feature>
<feature type="transmembrane region" description="Helical" evidence="1">
    <location>
        <begin position="324"/>
        <end position="343"/>
    </location>
</feature>
<feature type="transmembrane region" description="Helical" evidence="1">
    <location>
        <begin position="21"/>
        <end position="42"/>
    </location>
</feature>
<accession>A0ABW7JSK5</accession>
<dbReference type="PANTHER" id="PTHR30590:SF2">
    <property type="entry name" value="INNER MEMBRANE PROTEIN"/>
    <property type="match status" value="1"/>
</dbReference>
<keyword evidence="1" id="KW-0812">Transmembrane</keyword>
<dbReference type="Pfam" id="PF04235">
    <property type="entry name" value="DUF418"/>
    <property type="match status" value="1"/>
</dbReference>
<feature type="domain" description="DUF418" evidence="2">
    <location>
        <begin position="232"/>
        <end position="390"/>
    </location>
</feature>
<feature type="transmembrane region" description="Helical" evidence="1">
    <location>
        <begin position="349"/>
        <end position="368"/>
    </location>
</feature>
<dbReference type="PANTHER" id="PTHR30590">
    <property type="entry name" value="INNER MEMBRANE PROTEIN"/>
    <property type="match status" value="1"/>
</dbReference>